<comment type="caution">
    <text evidence="1">The sequence shown here is derived from an EMBL/GenBank/DDBJ whole genome shotgun (WGS) entry which is preliminary data.</text>
</comment>
<reference evidence="1 2" key="1">
    <citation type="journal article" date="2016" name="Nat. Commun.">
        <title>Thousands of microbial genomes shed light on interconnected biogeochemical processes in an aquifer system.</title>
        <authorList>
            <person name="Anantharaman K."/>
            <person name="Brown C.T."/>
            <person name="Hug L.A."/>
            <person name="Sharon I."/>
            <person name="Castelle C.J."/>
            <person name="Probst A.J."/>
            <person name="Thomas B.C."/>
            <person name="Singh A."/>
            <person name="Wilkins M.J."/>
            <person name="Karaoz U."/>
            <person name="Brodie E.L."/>
            <person name="Williams K.H."/>
            <person name="Hubbard S.S."/>
            <person name="Banfield J.F."/>
        </authorList>
    </citation>
    <scope>NUCLEOTIDE SEQUENCE [LARGE SCALE GENOMIC DNA]</scope>
</reference>
<gene>
    <name evidence="1" type="ORF">A3J05_03450</name>
</gene>
<organism evidence="1 2">
    <name type="scientific">Candidatus Doudnabacteria bacterium RIFCSPLOWO2_02_FULL_48_13</name>
    <dbReference type="NCBI Taxonomy" id="1817845"/>
    <lineage>
        <taxon>Bacteria</taxon>
        <taxon>Candidatus Doudnaibacteriota</taxon>
    </lineage>
</organism>
<name>A0A1F5QDB2_9BACT</name>
<dbReference type="EMBL" id="MFFF01000001">
    <property type="protein sequence ID" value="OGF00127.1"/>
    <property type="molecule type" value="Genomic_DNA"/>
</dbReference>
<protein>
    <submittedName>
        <fullName evidence="1">Uncharacterized protein</fullName>
    </submittedName>
</protein>
<sequence>MLEQAGDFSGFWDGRVVIDAAGYRGVEVGREVVVDIEGEHDDEQPAHDNLGQRIGDDDFAGMIAFFVMMLVNEFEHWVLVKDY</sequence>
<evidence type="ECO:0000313" key="2">
    <source>
        <dbReference type="Proteomes" id="UP000177235"/>
    </source>
</evidence>
<accession>A0A1F5QDB2</accession>
<proteinExistence type="predicted"/>
<dbReference type="AlphaFoldDB" id="A0A1F5QDB2"/>
<dbReference type="Proteomes" id="UP000177235">
    <property type="component" value="Unassembled WGS sequence"/>
</dbReference>
<evidence type="ECO:0000313" key="1">
    <source>
        <dbReference type="EMBL" id="OGF00127.1"/>
    </source>
</evidence>